<dbReference type="EMBL" id="KZ819986">
    <property type="protein sequence ID" value="PWN49958.1"/>
    <property type="molecule type" value="Genomic_DNA"/>
</dbReference>
<name>A0ACD0NVR8_9BASI</name>
<accession>A0ACD0NVR8</accession>
<organism evidence="1 2">
    <name type="scientific">Violaceomyces palustris</name>
    <dbReference type="NCBI Taxonomy" id="1673888"/>
    <lineage>
        <taxon>Eukaryota</taxon>
        <taxon>Fungi</taxon>
        <taxon>Dikarya</taxon>
        <taxon>Basidiomycota</taxon>
        <taxon>Ustilaginomycotina</taxon>
        <taxon>Ustilaginomycetes</taxon>
        <taxon>Violaceomycetales</taxon>
        <taxon>Violaceomycetaceae</taxon>
        <taxon>Violaceomyces</taxon>
    </lineage>
</organism>
<evidence type="ECO:0000313" key="2">
    <source>
        <dbReference type="Proteomes" id="UP000245626"/>
    </source>
</evidence>
<sequence>MTHIDYSNTATATTMSNSSSSIISSSPSATPAQLNSLSTPPSYSTPASSQIPSSNLPRSQPQPQAQPPPSYSSSNAVHPPISRAKNIPNRVKKYHARSITGCLTCRKRRVKCDETKPSCQNCGIRNRLCVYPEQVQASSPASSSSSSNVNPATPLTPVPSLTGANEISSRLARTIRPPTSYVTGGIPNPSDYSLVRDSSARPSPGGAPANESHLNDNAAPLDRTRTMPVFPDPLPQFGDLSPYFPTMEQQSLFQHYIQNVASQLCLLPTHPDDNQWIRYHARFAFQTPAGVNDCEDALRSALMSMSALDIGHKFVVMNEGWSSNPLTSPIYPVNGFENSFLQLSHERRKESLTNLQRALDLRAGRLSSPDADLIFAAVLCLITRDRLAAQQDWQESLRIAQRTIQELGGVSKYLDPAEPSRLFLIEQIASLEVMTSLTSDESTVFLKPWDEWWYSLMDTSLSAKDDGVKQTFGLHRGMIDMLARMTRIEDKRRHLELQTHSKILLLEEGASIRPTGLTDEQDEMRLWAEASARALLQEIPMWRSAYNDEEKDCGILVDTGIREDVPALMNQIYACVADLYTNSVIFQKPPNHPSLEYPMLMILDLCERSVKAHGTKGLLAPLIMATFPARGQVRNRIRNLFSSITATHKFDLAAVEKLASHLWFLGDAGLAPKDWQLFLKSVGCFGWTF</sequence>
<gene>
    <name evidence="1" type="ORF">IE53DRAFT_387790</name>
</gene>
<reference evidence="1 2" key="1">
    <citation type="journal article" date="2018" name="Mol. Biol. Evol.">
        <title>Broad Genomic Sampling Reveals a Smut Pathogenic Ancestry of the Fungal Clade Ustilaginomycotina.</title>
        <authorList>
            <person name="Kijpornyongpan T."/>
            <person name="Mondo S.J."/>
            <person name="Barry K."/>
            <person name="Sandor L."/>
            <person name="Lee J."/>
            <person name="Lipzen A."/>
            <person name="Pangilinan J."/>
            <person name="LaButti K."/>
            <person name="Hainaut M."/>
            <person name="Henrissat B."/>
            <person name="Grigoriev I.V."/>
            <person name="Spatafora J.W."/>
            <person name="Aime M.C."/>
        </authorList>
    </citation>
    <scope>NUCLEOTIDE SEQUENCE [LARGE SCALE GENOMIC DNA]</scope>
    <source>
        <strain evidence="1 2">SA 807</strain>
    </source>
</reference>
<evidence type="ECO:0000313" key="1">
    <source>
        <dbReference type="EMBL" id="PWN49958.1"/>
    </source>
</evidence>
<proteinExistence type="predicted"/>
<protein>
    <submittedName>
        <fullName evidence="1">Uncharacterized protein</fullName>
    </submittedName>
</protein>
<keyword evidence="2" id="KW-1185">Reference proteome</keyword>
<dbReference type="Proteomes" id="UP000245626">
    <property type="component" value="Unassembled WGS sequence"/>
</dbReference>